<keyword evidence="4" id="KW-1185">Reference proteome</keyword>
<reference evidence="3 4" key="1">
    <citation type="submission" date="2014-07" db="EMBL/GenBank/DDBJ databases">
        <title>Methanogenic archaea and the global carbon cycle.</title>
        <authorList>
            <person name="Henriksen J.R."/>
            <person name="Luke J."/>
            <person name="Reinhart S."/>
            <person name="Benedict M.N."/>
            <person name="Youngblut N.D."/>
            <person name="Metcalf M.E."/>
            <person name="Whitaker R.J."/>
            <person name="Metcalf W.W."/>
        </authorList>
    </citation>
    <scope>NUCLEOTIDE SEQUENCE [LARGE SCALE GENOMIC DNA]</scope>
    <source>
        <strain evidence="3 4">Z-761</strain>
    </source>
</reference>
<feature type="domain" description="Acyltransferase 3" evidence="2">
    <location>
        <begin position="14"/>
        <end position="307"/>
    </location>
</feature>
<feature type="transmembrane region" description="Helical" evidence="1">
    <location>
        <begin position="115"/>
        <end position="134"/>
    </location>
</feature>
<dbReference type="EMBL" id="CP009520">
    <property type="protein sequence ID" value="AKB43420.1"/>
    <property type="molecule type" value="Genomic_DNA"/>
</dbReference>
<sequence length="324" mass="37843">MVAEPTITVKEHYSGIDILKGILVIIVIIGHVLTGSLNNNIVRYIIYGCHIPLFLSVSGFLIRKEWIKQVSIKKLYKKYQYRMLTPWLFASITYIVITGTVSFNTLIDIFFRPYFHLWYVLSLFIMIIILWITYKLHTPNWFILLGSSLISLWWLYFFFLGKYPISGPNQPNPLYYLGDMRTYAYFLFFYLGHIGNKYQNKLGGMHILPVAAFTGCIYIFNFFDKLPAIVVAGSFIVLNISLAQYLLNYVVKLKVKKIRLLQPIGVHSLSIYLWHDMIILTTKHFISKYTDKSIYYTITFLSLGLFIYLIISKGQKSGYFPDER</sequence>
<name>A0A0E3Q2B6_9EURY</name>
<dbReference type="InterPro" id="IPR002656">
    <property type="entry name" value="Acyl_transf_3_dom"/>
</dbReference>
<dbReference type="STRING" id="1434123.MSVAZ_1151"/>
<feature type="transmembrane region" description="Helical" evidence="1">
    <location>
        <begin position="229"/>
        <end position="251"/>
    </location>
</feature>
<evidence type="ECO:0000259" key="2">
    <source>
        <dbReference type="Pfam" id="PF01757"/>
    </source>
</evidence>
<evidence type="ECO:0000256" key="1">
    <source>
        <dbReference type="SAM" id="Phobius"/>
    </source>
</evidence>
<dbReference type="AlphaFoldDB" id="A0A0E3Q2B6"/>
<organism evidence="3 4">
    <name type="scientific">Methanosarcina vacuolata Z-761</name>
    <dbReference type="NCBI Taxonomy" id="1434123"/>
    <lineage>
        <taxon>Archaea</taxon>
        <taxon>Methanobacteriati</taxon>
        <taxon>Methanobacteriota</taxon>
        <taxon>Stenosarchaea group</taxon>
        <taxon>Methanomicrobia</taxon>
        <taxon>Methanosarcinales</taxon>
        <taxon>Methanosarcinaceae</taxon>
        <taxon>Methanosarcina</taxon>
    </lineage>
</organism>
<dbReference type="PANTHER" id="PTHR37312">
    <property type="entry name" value="MEMBRANE-BOUND ACYLTRANSFERASE YKRP-RELATED"/>
    <property type="match status" value="1"/>
</dbReference>
<evidence type="ECO:0000313" key="4">
    <source>
        <dbReference type="Proteomes" id="UP000033096"/>
    </source>
</evidence>
<dbReference type="RefSeq" id="WP_048119308.1">
    <property type="nucleotide sequence ID" value="NZ_CP009520.1"/>
</dbReference>
<feature type="transmembrane region" description="Helical" evidence="1">
    <location>
        <begin position="203"/>
        <end position="223"/>
    </location>
</feature>
<dbReference type="PANTHER" id="PTHR37312:SF1">
    <property type="entry name" value="MEMBRANE-BOUND ACYLTRANSFERASE YKRP-RELATED"/>
    <property type="match status" value="1"/>
</dbReference>
<accession>A0A0E3Q2B6</accession>
<dbReference type="PATRIC" id="fig|1434123.4.peg.1354"/>
<proteinExistence type="predicted"/>
<feature type="transmembrane region" description="Helical" evidence="1">
    <location>
        <begin position="294"/>
        <end position="311"/>
    </location>
</feature>
<feature type="transmembrane region" description="Helical" evidence="1">
    <location>
        <begin position="83"/>
        <end position="103"/>
    </location>
</feature>
<keyword evidence="1" id="KW-0472">Membrane</keyword>
<dbReference type="GO" id="GO:0016747">
    <property type="term" value="F:acyltransferase activity, transferring groups other than amino-acyl groups"/>
    <property type="evidence" value="ECO:0007669"/>
    <property type="project" value="InterPro"/>
</dbReference>
<feature type="transmembrane region" description="Helical" evidence="1">
    <location>
        <begin position="141"/>
        <end position="161"/>
    </location>
</feature>
<keyword evidence="1" id="KW-1133">Transmembrane helix</keyword>
<dbReference type="HOGENOM" id="CLU_856894_0_0_2"/>
<dbReference type="GeneID" id="24809559"/>
<dbReference type="InterPro" id="IPR052734">
    <property type="entry name" value="Nod_factor_acetyltransferase"/>
</dbReference>
<protein>
    <submittedName>
        <fullName evidence="3">Membrane protein</fullName>
    </submittedName>
</protein>
<evidence type="ECO:0000313" key="3">
    <source>
        <dbReference type="EMBL" id="AKB43420.1"/>
    </source>
</evidence>
<feature type="transmembrane region" description="Helical" evidence="1">
    <location>
        <begin position="18"/>
        <end position="38"/>
    </location>
</feature>
<dbReference type="KEGG" id="mvc:MSVAZ_1151"/>
<keyword evidence="1" id="KW-0812">Transmembrane</keyword>
<feature type="transmembrane region" description="Helical" evidence="1">
    <location>
        <begin position="44"/>
        <end position="62"/>
    </location>
</feature>
<dbReference type="Proteomes" id="UP000033096">
    <property type="component" value="Chromosome"/>
</dbReference>
<gene>
    <name evidence="3" type="ORF">MSVAZ_1151</name>
</gene>
<dbReference type="Pfam" id="PF01757">
    <property type="entry name" value="Acyl_transf_3"/>
    <property type="match status" value="1"/>
</dbReference>
<feature type="transmembrane region" description="Helical" evidence="1">
    <location>
        <begin position="173"/>
        <end position="191"/>
    </location>
</feature>